<keyword evidence="3" id="KW-1185">Reference proteome</keyword>
<proteinExistence type="predicted"/>
<accession>A0AAJ0G3B2</accession>
<evidence type="ECO:0000313" key="2">
    <source>
        <dbReference type="EMBL" id="KAK2612301.1"/>
    </source>
</evidence>
<organism evidence="2 3">
    <name type="scientific">Conoideocrella luteorostrata</name>
    <dbReference type="NCBI Taxonomy" id="1105319"/>
    <lineage>
        <taxon>Eukaryota</taxon>
        <taxon>Fungi</taxon>
        <taxon>Dikarya</taxon>
        <taxon>Ascomycota</taxon>
        <taxon>Pezizomycotina</taxon>
        <taxon>Sordariomycetes</taxon>
        <taxon>Hypocreomycetidae</taxon>
        <taxon>Hypocreales</taxon>
        <taxon>Clavicipitaceae</taxon>
        <taxon>Conoideocrella</taxon>
    </lineage>
</organism>
<dbReference type="Proteomes" id="UP001251528">
    <property type="component" value="Unassembled WGS sequence"/>
</dbReference>
<comment type="caution">
    <text evidence="2">The sequence shown here is derived from an EMBL/GenBank/DDBJ whole genome shotgun (WGS) entry which is preliminary data.</text>
</comment>
<gene>
    <name evidence="2" type="ORF">QQS21_001727</name>
</gene>
<dbReference type="InterPro" id="IPR046676">
    <property type="entry name" value="DUF6546"/>
</dbReference>
<evidence type="ECO:0000259" key="1">
    <source>
        <dbReference type="Pfam" id="PF20183"/>
    </source>
</evidence>
<reference evidence="2" key="1">
    <citation type="submission" date="2023-06" db="EMBL/GenBank/DDBJ databases">
        <title>Conoideocrella luteorostrata (Hypocreales: Clavicipitaceae), a potential biocontrol fungus for elongate hemlock scale in United States Christmas tree production areas.</title>
        <authorList>
            <person name="Barrett H."/>
            <person name="Lovett B."/>
            <person name="Macias A.M."/>
            <person name="Stajich J.E."/>
            <person name="Kasson M.T."/>
        </authorList>
    </citation>
    <scope>NUCLEOTIDE SEQUENCE</scope>
    <source>
        <strain evidence="2">ARSEF 14590</strain>
    </source>
</reference>
<dbReference type="Pfam" id="PF20183">
    <property type="entry name" value="DUF6546"/>
    <property type="match status" value="1"/>
</dbReference>
<feature type="domain" description="DUF6546" evidence="1">
    <location>
        <begin position="5"/>
        <end position="133"/>
    </location>
</feature>
<dbReference type="AlphaFoldDB" id="A0AAJ0G3B2"/>
<dbReference type="EMBL" id="JASWJB010000018">
    <property type="protein sequence ID" value="KAK2612301.1"/>
    <property type="molecule type" value="Genomic_DNA"/>
</dbReference>
<evidence type="ECO:0000313" key="3">
    <source>
        <dbReference type="Proteomes" id="UP001251528"/>
    </source>
</evidence>
<protein>
    <recommendedName>
        <fullName evidence="1">DUF6546 domain-containing protein</fullName>
    </recommendedName>
</protein>
<name>A0AAJ0G3B2_9HYPO</name>
<sequence>MLESSLKPMILRCFLSSSDRIRQEFGSLVILAANAALSLRQLEVIEIWSTCLDGQDSHAYIFRFSYENGRAGIVWRSFKETLVAQERIIAKWSEVAQKHSHSTLTHNIAPFVETKTDISKSNGTCIYQHLLLKD</sequence>